<feature type="binding site" evidence="6">
    <location>
        <position position="76"/>
    </location>
    <ligand>
        <name>Mg(2+)</name>
        <dbReference type="ChEBI" id="CHEBI:18420"/>
        <label>1</label>
        <note>catalytic</note>
    </ligand>
</feature>
<dbReference type="PRINTS" id="PR00377">
    <property type="entry name" value="IMPHPHTASES"/>
</dbReference>
<name>A0A2H9TK46_9FUNG</name>
<keyword evidence="5 6" id="KW-0460">Magnesium</keyword>
<comment type="similarity">
    <text evidence="2">Belongs to the inositol monophosphatase superfamily.</text>
</comment>
<dbReference type="InterPro" id="IPR000760">
    <property type="entry name" value="Inositol_monophosphatase-like"/>
</dbReference>
<dbReference type="AlphaFoldDB" id="A0A2H9TK46"/>
<dbReference type="Proteomes" id="UP000240830">
    <property type="component" value="Unassembled WGS sequence"/>
</dbReference>
<protein>
    <recommendedName>
        <fullName evidence="9">3'(2'),5'-bisphosphate nucleotidase</fullName>
    </recommendedName>
</protein>
<dbReference type="GO" id="GO:0008441">
    <property type="term" value="F:3'(2'),5'-bisphosphate nucleotidase activity"/>
    <property type="evidence" value="ECO:0007669"/>
    <property type="project" value="TreeGrafter"/>
</dbReference>
<feature type="binding site" evidence="6">
    <location>
        <position position="117"/>
    </location>
    <ligand>
        <name>Mg(2+)</name>
        <dbReference type="ChEBI" id="CHEBI:18420"/>
        <label>1</label>
        <note>catalytic</note>
    </ligand>
</feature>
<dbReference type="InterPro" id="IPR051090">
    <property type="entry name" value="Inositol_monoP_superfamily"/>
</dbReference>
<evidence type="ECO:0000256" key="6">
    <source>
        <dbReference type="PIRSR" id="PIRSR600760-2"/>
    </source>
</evidence>
<dbReference type="PROSITE" id="PS00629">
    <property type="entry name" value="IMP_1"/>
    <property type="match status" value="1"/>
</dbReference>
<feature type="binding site" evidence="6">
    <location>
        <position position="119"/>
    </location>
    <ligand>
        <name>Mg(2+)</name>
        <dbReference type="ChEBI" id="CHEBI:18420"/>
        <label>1</label>
        <note>catalytic</note>
    </ligand>
</feature>
<accession>A0A2H9TK46</accession>
<dbReference type="Gene3D" id="3.40.190.80">
    <property type="match status" value="1"/>
</dbReference>
<dbReference type="Gene3D" id="3.30.540.10">
    <property type="entry name" value="Fructose-1,6-Bisphosphatase, subunit A, domain 1"/>
    <property type="match status" value="1"/>
</dbReference>
<comment type="caution">
    <text evidence="7">The sequence shown here is derived from an EMBL/GenBank/DDBJ whole genome shotgun (WGS) entry which is preliminary data.</text>
</comment>
<dbReference type="Pfam" id="PF00459">
    <property type="entry name" value="Inositol_P"/>
    <property type="match status" value="1"/>
</dbReference>
<keyword evidence="4" id="KW-0378">Hydrolase</keyword>
<dbReference type="PANTHER" id="PTHR43200">
    <property type="entry name" value="PHOSPHATASE"/>
    <property type="match status" value="1"/>
</dbReference>
<feature type="binding site" evidence="6">
    <location>
        <position position="120"/>
    </location>
    <ligand>
        <name>Mg(2+)</name>
        <dbReference type="ChEBI" id="CHEBI:18420"/>
        <label>1</label>
        <note>catalytic</note>
    </ligand>
</feature>
<dbReference type="SUPFAM" id="SSF56655">
    <property type="entry name" value="Carbohydrate phosphatase"/>
    <property type="match status" value="1"/>
</dbReference>
<dbReference type="OrthoDB" id="411145at2759"/>
<dbReference type="CDD" id="cd01517">
    <property type="entry name" value="PAP_phosphatase"/>
    <property type="match status" value="1"/>
</dbReference>
<organism evidence="7 8">
    <name type="scientific">Paramicrosporidium saccamoebae</name>
    <dbReference type="NCBI Taxonomy" id="1246581"/>
    <lineage>
        <taxon>Eukaryota</taxon>
        <taxon>Fungi</taxon>
        <taxon>Fungi incertae sedis</taxon>
        <taxon>Cryptomycota</taxon>
        <taxon>Cryptomycota incertae sedis</taxon>
        <taxon>Paramicrosporidium</taxon>
    </lineage>
</organism>
<dbReference type="GO" id="GO:0046872">
    <property type="term" value="F:metal ion binding"/>
    <property type="evidence" value="ECO:0007669"/>
    <property type="project" value="UniProtKB-KW"/>
</dbReference>
<dbReference type="PANTHER" id="PTHR43200:SF6">
    <property type="entry name" value="3'(2'),5'-BISPHOSPHATE NUCLEOTIDASE"/>
    <property type="match status" value="1"/>
</dbReference>
<keyword evidence="3 6" id="KW-0479">Metal-binding</keyword>
<evidence type="ECO:0000313" key="7">
    <source>
        <dbReference type="EMBL" id="PJF18020.1"/>
    </source>
</evidence>
<evidence type="ECO:0000256" key="1">
    <source>
        <dbReference type="ARBA" id="ARBA00001946"/>
    </source>
</evidence>
<evidence type="ECO:0000256" key="5">
    <source>
        <dbReference type="ARBA" id="ARBA00022842"/>
    </source>
</evidence>
<proteinExistence type="inferred from homology"/>
<gene>
    <name evidence="7" type="ORF">PSACC_02163</name>
</gene>
<comment type="cofactor">
    <cofactor evidence="1 6">
        <name>Mg(2+)</name>
        <dbReference type="ChEBI" id="CHEBI:18420"/>
    </cofactor>
</comment>
<evidence type="ECO:0000313" key="8">
    <source>
        <dbReference type="Proteomes" id="UP000240830"/>
    </source>
</evidence>
<evidence type="ECO:0000256" key="3">
    <source>
        <dbReference type="ARBA" id="ARBA00022723"/>
    </source>
</evidence>
<sequence>MHWGVEVAEDTFGKGFLYEEEYATIFPAVEAAANLCESIADNKANTASSKADDTPVTSIFLARLRNLQSQTWLRTEEDLVNVTEDQKSRLETVLNQSITVQKLPLPSLETKRFWTIDPIDGTKGYLRGGQYAICVALVVDQEVQLAFIACPRLPTSLSDSLATLFVAIRSLGVLEMSFSDGGHRRLGFGLRSSSQTQPILAESYESNHTDHQFSETFSRALNLSKETIRMDSQCKYGIVARGDAHIYLRRPTKPGYTERIWDHAPGVLIVEEAGGTVTDFEGKRIVFAPEAALSRAGGILATNLPTGHSTVLTVLQAIKHSN</sequence>
<dbReference type="InterPro" id="IPR020583">
    <property type="entry name" value="Inositol_monoP_metal-BS"/>
</dbReference>
<evidence type="ECO:0000256" key="2">
    <source>
        <dbReference type="ARBA" id="ARBA00009759"/>
    </source>
</evidence>
<evidence type="ECO:0000256" key="4">
    <source>
        <dbReference type="ARBA" id="ARBA00022801"/>
    </source>
</evidence>
<feature type="binding site" evidence="6">
    <location>
        <position position="262"/>
    </location>
    <ligand>
        <name>Mg(2+)</name>
        <dbReference type="ChEBI" id="CHEBI:18420"/>
        <label>1</label>
        <note>catalytic</note>
    </ligand>
</feature>
<dbReference type="STRING" id="1246581.A0A2H9TK46"/>
<keyword evidence="8" id="KW-1185">Reference proteome</keyword>
<evidence type="ECO:0008006" key="9">
    <source>
        <dbReference type="Google" id="ProtNLM"/>
    </source>
</evidence>
<dbReference type="EMBL" id="MTSL01000149">
    <property type="protein sequence ID" value="PJF18020.1"/>
    <property type="molecule type" value="Genomic_DNA"/>
</dbReference>
<dbReference type="GO" id="GO:0000103">
    <property type="term" value="P:sulfate assimilation"/>
    <property type="evidence" value="ECO:0007669"/>
    <property type="project" value="TreeGrafter"/>
</dbReference>
<reference evidence="7 8" key="1">
    <citation type="submission" date="2016-10" db="EMBL/GenBank/DDBJ databases">
        <title>The genome of Paramicrosporidium saccamoebae is the missing link in understanding Cryptomycota and Microsporidia evolution.</title>
        <authorList>
            <person name="Quandt C.A."/>
            <person name="Beaudet D."/>
            <person name="Corsaro D."/>
            <person name="Michel R."/>
            <person name="Corradi N."/>
            <person name="James T."/>
        </authorList>
    </citation>
    <scope>NUCLEOTIDE SEQUENCE [LARGE SCALE GENOMIC DNA]</scope>
    <source>
        <strain evidence="7 8">KSL3</strain>
    </source>
</reference>